<gene>
    <name evidence="1" type="ORF">PEVE_00036571</name>
</gene>
<dbReference type="Proteomes" id="UP001159427">
    <property type="component" value="Unassembled WGS sequence"/>
</dbReference>
<dbReference type="SUPFAM" id="SSF47473">
    <property type="entry name" value="EF-hand"/>
    <property type="match status" value="1"/>
</dbReference>
<dbReference type="PANTHER" id="PTHR20875">
    <property type="entry name" value="EF-HAND CALCIUM-BINDING DOMAIN-CONTAINING PROTEIN 6-RELATED"/>
    <property type="match status" value="1"/>
</dbReference>
<organism evidence="1 2">
    <name type="scientific">Porites evermanni</name>
    <dbReference type="NCBI Taxonomy" id="104178"/>
    <lineage>
        <taxon>Eukaryota</taxon>
        <taxon>Metazoa</taxon>
        <taxon>Cnidaria</taxon>
        <taxon>Anthozoa</taxon>
        <taxon>Hexacorallia</taxon>
        <taxon>Scleractinia</taxon>
        <taxon>Fungiina</taxon>
        <taxon>Poritidae</taxon>
        <taxon>Porites</taxon>
    </lineage>
</organism>
<keyword evidence="2" id="KW-1185">Reference proteome</keyword>
<dbReference type="PANTHER" id="PTHR20875:SF0">
    <property type="entry name" value="GH12158P"/>
    <property type="match status" value="1"/>
</dbReference>
<evidence type="ECO:0000313" key="2">
    <source>
        <dbReference type="Proteomes" id="UP001159427"/>
    </source>
</evidence>
<reference evidence="1 2" key="1">
    <citation type="submission" date="2022-05" db="EMBL/GenBank/DDBJ databases">
        <authorList>
            <consortium name="Genoscope - CEA"/>
            <person name="William W."/>
        </authorList>
    </citation>
    <scope>NUCLEOTIDE SEQUENCE [LARGE SCALE GENOMIC DNA]</scope>
</reference>
<dbReference type="InterPro" id="IPR011992">
    <property type="entry name" value="EF-hand-dom_pair"/>
</dbReference>
<dbReference type="EMBL" id="CALNXI010005863">
    <property type="protein sequence ID" value="CAH3198754.1"/>
    <property type="molecule type" value="Genomic_DNA"/>
</dbReference>
<evidence type="ECO:0000313" key="1">
    <source>
        <dbReference type="EMBL" id="CAH3198754.1"/>
    </source>
</evidence>
<accession>A0ABN8T377</accession>
<dbReference type="InterPro" id="IPR052603">
    <property type="entry name" value="EFCB6"/>
</dbReference>
<protein>
    <recommendedName>
        <fullName evidence="3">EF-hand domain-containing protein</fullName>
    </recommendedName>
</protein>
<dbReference type="Gene3D" id="1.10.238.10">
    <property type="entry name" value="EF-hand"/>
    <property type="match status" value="1"/>
</dbReference>
<proteinExistence type="predicted"/>
<comment type="caution">
    <text evidence="1">The sequence shown here is derived from an EMBL/GenBank/DDBJ whole genome shotgun (WGS) entry which is preliminary data.</text>
</comment>
<sequence length="85" mass="10238">MYKIKCKVMKERMRLNEFFKDYDKLRTGRILKTLFPRAMDLSSLKLTKVEVEQLMERYTAFGYPDYVNYTAFVEEIESIFTLNST</sequence>
<evidence type="ECO:0008006" key="3">
    <source>
        <dbReference type="Google" id="ProtNLM"/>
    </source>
</evidence>
<name>A0ABN8T377_9CNID</name>